<feature type="compositionally biased region" description="Basic and acidic residues" evidence="2">
    <location>
        <begin position="167"/>
        <end position="179"/>
    </location>
</feature>
<feature type="coiled-coil region" evidence="1">
    <location>
        <begin position="61"/>
        <end position="127"/>
    </location>
</feature>
<protein>
    <recommendedName>
        <fullName evidence="5">BED-type domain-containing protein</fullName>
    </recommendedName>
</protein>
<dbReference type="EMBL" id="JBCGBO010000005">
    <property type="protein sequence ID" value="KAK9201414.1"/>
    <property type="molecule type" value="Genomic_DNA"/>
</dbReference>
<keyword evidence="1" id="KW-0175">Coiled coil</keyword>
<sequence>MGRNSLDMAWQYCTIIDKKKNHLRCNFCGHEMHGITRFKEHIAQMGADVKTCTDSCPQEIKQEMIKELVQHSLKREEKERRLREALQSRLMNVTPPPPPPSPISVDYNNKKRAASAATADLEAEERAMMEKAVKESLQTFEMEKRKVARYADDEIEAAIRESMRSYREEQYWRRGREGSSSRYYSEAGPSSFGNYEPTNDVDSDYDSDFSF</sequence>
<evidence type="ECO:0000256" key="2">
    <source>
        <dbReference type="SAM" id="MobiDB-lite"/>
    </source>
</evidence>
<evidence type="ECO:0000313" key="4">
    <source>
        <dbReference type="Proteomes" id="UP001428341"/>
    </source>
</evidence>
<reference evidence="3 4" key="1">
    <citation type="submission" date="2024-05" db="EMBL/GenBank/DDBJ databases">
        <title>Haplotype-resolved chromosome-level genome assembly of Huyou (Citrus changshanensis).</title>
        <authorList>
            <person name="Miao C."/>
            <person name="Chen W."/>
            <person name="Wu Y."/>
            <person name="Wang L."/>
            <person name="Zhao S."/>
            <person name="Grierson D."/>
            <person name="Xu C."/>
            <person name="Chen K."/>
        </authorList>
    </citation>
    <scope>NUCLEOTIDE SEQUENCE [LARGE SCALE GENOMIC DNA]</scope>
    <source>
        <strain evidence="3">01-14</strain>
        <tissue evidence="3">Leaf</tissue>
    </source>
</reference>
<evidence type="ECO:0000256" key="1">
    <source>
        <dbReference type="SAM" id="Coils"/>
    </source>
</evidence>
<accession>A0AAP0M9S9</accession>
<dbReference type="Proteomes" id="UP001428341">
    <property type="component" value="Unassembled WGS sequence"/>
</dbReference>
<feature type="region of interest" description="Disordered" evidence="2">
    <location>
        <begin position="167"/>
        <end position="211"/>
    </location>
</feature>
<comment type="caution">
    <text evidence="3">The sequence shown here is derived from an EMBL/GenBank/DDBJ whole genome shotgun (WGS) entry which is preliminary data.</text>
</comment>
<name>A0AAP0M9S9_9ROSI</name>
<gene>
    <name evidence="3" type="ORF">WN944_016616</name>
</gene>
<dbReference type="PANTHER" id="PTHR46951">
    <property type="entry name" value="BED-TYPE DOMAIN-CONTAINING PROTEIN"/>
    <property type="match status" value="1"/>
</dbReference>
<evidence type="ECO:0008006" key="5">
    <source>
        <dbReference type="Google" id="ProtNLM"/>
    </source>
</evidence>
<proteinExistence type="predicted"/>
<dbReference type="AlphaFoldDB" id="A0AAP0M9S9"/>
<organism evidence="3 4">
    <name type="scientific">Citrus x changshan-huyou</name>
    <dbReference type="NCBI Taxonomy" id="2935761"/>
    <lineage>
        <taxon>Eukaryota</taxon>
        <taxon>Viridiplantae</taxon>
        <taxon>Streptophyta</taxon>
        <taxon>Embryophyta</taxon>
        <taxon>Tracheophyta</taxon>
        <taxon>Spermatophyta</taxon>
        <taxon>Magnoliopsida</taxon>
        <taxon>eudicotyledons</taxon>
        <taxon>Gunneridae</taxon>
        <taxon>Pentapetalae</taxon>
        <taxon>rosids</taxon>
        <taxon>malvids</taxon>
        <taxon>Sapindales</taxon>
        <taxon>Rutaceae</taxon>
        <taxon>Aurantioideae</taxon>
        <taxon>Citrus</taxon>
    </lineage>
</organism>
<dbReference type="PANTHER" id="PTHR46951:SF2">
    <property type="entry name" value="BED-TYPE DOMAIN-CONTAINING PROTEIN"/>
    <property type="match status" value="1"/>
</dbReference>
<evidence type="ECO:0000313" key="3">
    <source>
        <dbReference type="EMBL" id="KAK9201414.1"/>
    </source>
</evidence>
<keyword evidence="4" id="KW-1185">Reference proteome</keyword>
<feature type="compositionally biased region" description="Acidic residues" evidence="2">
    <location>
        <begin position="199"/>
        <end position="211"/>
    </location>
</feature>